<dbReference type="PANTHER" id="PTHR43861">
    <property type="entry name" value="TRANS-ACONITATE 2-METHYLTRANSFERASE-RELATED"/>
    <property type="match status" value="1"/>
</dbReference>
<comment type="caution">
    <text evidence="2">The sequence shown here is derived from an EMBL/GenBank/DDBJ whole genome shotgun (WGS) entry which is preliminary data.</text>
</comment>
<dbReference type="EMBL" id="JAEUGD010000061">
    <property type="protein sequence ID" value="MBL6448334.1"/>
    <property type="molecule type" value="Genomic_DNA"/>
</dbReference>
<protein>
    <submittedName>
        <fullName evidence="2">Class I SAM-dependent methyltransferase</fullName>
    </submittedName>
</protein>
<reference evidence="2" key="1">
    <citation type="submission" date="2021-01" db="EMBL/GenBank/DDBJ databases">
        <title>Fulvivirga kasyanovii gen. nov., sp nov., a novel member of the phylum Bacteroidetes isolated from seawater in a mussel farm.</title>
        <authorList>
            <person name="Zhao L.-H."/>
            <person name="Wang Z.-J."/>
        </authorList>
    </citation>
    <scope>NUCLEOTIDE SEQUENCE</scope>
    <source>
        <strain evidence="2">29W222</strain>
    </source>
</reference>
<evidence type="ECO:0000313" key="2">
    <source>
        <dbReference type="EMBL" id="MBL6448334.1"/>
    </source>
</evidence>
<evidence type="ECO:0000259" key="1">
    <source>
        <dbReference type="Pfam" id="PF08241"/>
    </source>
</evidence>
<dbReference type="GO" id="GO:0008757">
    <property type="term" value="F:S-adenosylmethionine-dependent methyltransferase activity"/>
    <property type="evidence" value="ECO:0007669"/>
    <property type="project" value="InterPro"/>
</dbReference>
<sequence>MSNYAQRTYEEIIDIKDDKKVKVIKQLIPKDVKTIVDIGCGNGLITNQLAATYDILGVDINPTKLKHVKTKTLESSCNKIELPDKSFDLVFSSELLEHLPEQLLRETLSEFERLSKKYILITVPNKESLIKLMVKCDSCKKLYHKNGHLHSFDFKTLDVMFTDFRILEKMEFGPLIRAYNNILGKTKHALTPASSWIPKFWSKKQGISYTYCLHCGKKNETKHRFHPIAFGLDMINLALSKKNKSQLIALFERKSGE</sequence>
<dbReference type="GO" id="GO:0032259">
    <property type="term" value="P:methylation"/>
    <property type="evidence" value="ECO:0007669"/>
    <property type="project" value="UniProtKB-KW"/>
</dbReference>
<organism evidence="2 3">
    <name type="scientific">Fulvivirga marina</name>
    <dbReference type="NCBI Taxonomy" id="2494733"/>
    <lineage>
        <taxon>Bacteria</taxon>
        <taxon>Pseudomonadati</taxon>
        <taxon>Bacteroidota</taxon>
        <taxon>Cytophagia</taxon>
        <taxon>Cytophagales</taxon>
        <taxon>Fulvivirgaceae</taxon>
        <taxon>Fulvivirga</taxon>
    </lineage>
</organism>
<dbReference type="CDD" id="cd02440">
    <property type="entry name" value="AdoMet_MTases"/>
    <property type="match status" value="1"/>
</dbReference>
<feature type="domain" description="Methyltransferase type 11" evidence="1">
    <location>
        <begin position="36"/>
        <end position="116"/>
    </location>
</feature>
<dbReference type="AlphaFoldDB" id="A0A937FYF8"/>
<dbReference type="Gene3D" id="3.40.50.150">
    <property type="entry name" value="Vaccinia Virus protein VP39"/>
    <property type="match status" value="1"/>
</dbReference>
<keyword evidence="2" id="KW-0808">Transferase</keyword>
<accession>A0A937FYF8</accession>
<dbReference type="SUPFAM" id="SSF53335">
    <property type="entry name" value="S-adenosyl-L-methionine-dependent methyltransferases"/>
    <property type="match status" value="1"/>
</dbReference>
<dbReference type="Proteomes" id="UP000614216">
    <property type="component" value="Unassembled WGS sequence"/>
</dbReference>
<dbReference type="RefSeq" id="WP_202857874.1">
    <property type="nucleotide sequence ID" value="NZ_JAEUGD010000061.1"/>
</dbReference>
<keyword evidence="2" id="KW-0489">Methyltransferase</keyword>
<proteinExistence type="predicted"/>
<keyword evidence="3" id="KW-1185">Reference proteome</keyword>
<gene>
    <name evidence="2" type="ORF">JMN32_18620</name>
</gene>
<dbReference type="Pfam" id="PF08241">
    <property type="entry name" value="Methyltransf_11"/>
    <property type="match status" value="1"/>
</dbReference>
<dbReference type="InterPro" id="IPR013216">
    <property type="entry name" value="Methyltransf_11"/>
</dbReference>
<name>A0A937FYF8_9BACT</name>
<dbReference type="InterPro" id="IPR029063">
    <property type="entry name" value="SAM-dependent_MTases_sf"/>
</dbReference>
<evidence type="ECO:0000313" key="3">
    <source>
        <dbReference type="Proteomes" id="UP000614216"/>
    </source>
</evidence>